<keyword evidence="2" id="KW-1185">Reference proteome</keyword>
<dbReference type="EMBL" id="KB469522">
    <property type="protein sequence ID" value="EPQ49886.1"/>
    <property type="molecule type" value="Genomic_DNA"/>
</dbReference>
<dbReference type="OMA" id="KNICAMR"/>
<accession>S7PPS1</accession>
<dbReference type="AlphaFoldDB" id="S7PPS1"/>
<dbReference type="GeneID" id="19306815"/>
<dbReference type="HOGENOM" id="CLU_142010_0_0_1"/>
<feature type="non-terminal residue" evidence="1">
    <location>
        <position position="157"/>
    </location>
</feature>
<name>S7PPS1_GLOTA</name>
<dbReference type="STRING" id="670483.S7PPS1"/>
<sequence>MIQLSLRRLLQRAPAFPFQNVIVTDVNGNAPSNELRAAALRHVKKKGGSYIEIPHDPQPVNEFFNPSLFPMMYPTLFPYGIGGFEDKRRSTPLSLEKHVKHLFNLADRRFQEHYSFLFSVFNIIQRRKVLLHSSLKVKHSNFDSVAAKFASVSPEAV</sequence>
<gene>
    <name evidence="1" type="ORF">GLOTRDRAFT_51437</name>
</gene>
<dbReference type="OrthoDB" id="432234at2759"/>
<dbReference type="RefSeq" id="XP_007871657.1">
    <property type="nucleotide sequence ID" value="XM_007873466.1"/>
</dbReference>
<dbReference type="Proteomes" id="UP000030669">
    <property type="component" value="Unassembled WGS sequence"/>
</dbReference>
<protein>
    <submittedName>
        <fullName evidence="1">Uncharacterized protein</fullName>
    </submittedName>
</protein>
<evidence type="ECO:0000313" key="1">
    <source>
        <dbReference type="EMBL" id="EPQ49886.1"/>
    </source>
</evidence>
<proteinExistence type="predicted"/>
<organism evidence="1 2">
    <name type="scientific">Gloeophyllum trabeum (strain ATCC 11539 / FP-39264 / Madison 617)</name>
    <name type="common">Brown rot fungus</name>
    <dbReference type="NCBI Taxonomy" id="670483"/>
    <lineage>
        <taxon>Eukaryota</taxon>
        <taxon>Fungi</taxon>
        <taxon>Dikarya</taxon>
        <taxon>Basidiomycota</taxon>
        <taxon>Agaricomycotina</taxon>
        <taxon>Agaricomycetes</taxon>
        <taxon>Gloeophyllales</taxon>
        <taxon>Gloeophyllaceae</taxon>
        <taxon>Gloeophyllum</taxon>
    </lineage>
</organism>
<dbReference type="KEGG" id="gtr:GLOTRDRAFT_51437"/>
<evidence type="ECO:0000313" key="2">
    <source>
        <dbReference type="Proteomes" id="UP000030669"/>
    </source>
</evidence>
<reference evidence="1 2" key="1">
    <citation type="journal article" date="2012" name="Science">
        <title>The Paleozoic origin of enzymatic lignin decomposition reconstructed from 31 fungal genomes.</title>
        <authorList>
            <person name="Floudas D."/>
            <person name="Binder M."/>
            <person name="Riley R."/>
            <person name="Barry K."/>
            <person name="Blanchette R.A."/>
            <person name="Henrissat B."/>
            <person name="Martinez A.T."/>
            <person name="Otillar R."/>
            <person name="Spatafora J.W."/>
            <person name="Yadav J.S."/>
            <person name="Aerts A."/>
            <person name="Benoit I."/>
            <person name="Boyd A."/>
            <person name="Carlson A."/>
            <person name="Copeland A."/>
            <person name="Coutinho P.M."/>
            <person name="de Vries R.P."/>
            <person name="Ferreira P."/>
            <person name="Findley K."/>
            <person name="Foster B."/>
            <person name="Gaskell J."/>
            <person name="Glotzer D."/>
            <person name="Gorecki P."/>
            <person name="Heitman J."/>
            <person name="Hesse C."/>
            <person name="Hori C."/>
            <person name="Igarashi K."/>
            <person name="Jurgens J.A."/>
            <person name="Kallen N."/>
            <person name="Kersten P."/>
            <person name="Kohler A."/>
            <person name="Kuees U."/>
            <person name="Kumar T.K.A."/>
            <person name="Kuo A."/>
            <person name="LaButti K."/>
            <person name="Larrondo L.F."/>
            <person name="Lindquist E."/>
            <person name="Ling A."/>
            <person name="Lombard V."/>
            <person name="Lucas S."/>
            <person name="Lundell T."/>
            <person name="Martin R."/>
            <person name="McLaughlin D.J."/>
            <person name="Morgenstern I."/>
            <person name="Morin E."/>
            <person name="Murat C."/>
            <person name="Nagy L.G."/>
            <person name="Nolan M."/>
            <person name="Ohm R.A."/>
            <person name="Patyshakuliyeva A."/>
            <person name="Rokas A."/>
            <person name="Ruiz-Duenas F.J."/>
            <person name="Sabat G."/>
            <person name="Salamov A."/>
            <person name="Samejima M."/>
            <person name="Schmutz J."/>
            <person name="Slot J.C."/>
            <person name="St John F."/>
            <person name="Stenlid J."/>
            <person name="Sun H."/>
            <person name="Sun S."/>
            <person name="Syed K."/>
            <person name="Tsang A."/>
            <person name="Wiebenga A."/>
            <person name="Young D."/>
            <person name="Pisabarro A."/>
            <person name="Eastwood D.C."/>
            <person name="Martin F."/>
            <person name="Cullen D."/>
            <person name="Grigoriev I.V."/>
            <person name="Hibbett D.S."/>
        </authorList>
    </citation>
    <scope>NUCLEOTIDE SEQUENCE [LARGE SCALE GENOMIC DNA]</scope>
    <source>
        <strain evidence="1 2">ATCC 11539</strain>
    </source>
</reference>